<keyword evidence="2" id="KW-0812">Transmembrane</keyword>
<dbReference type="EMBL" id="JAPEVG010000536">
    <property type="protein sequence ID" value="KAJ8457669.1"/>
    <property type="molecule type" value="Genomic_DNA"/>
</dbReference>
<keyword evidence="4" id="KW-1185">Reference proteome</keyword>
<keyword evidence="2" id="KW-0472">Membrane</keyword>
<protein>
    <submittedName>
        <fullName evidence="3">Uncharacterized protein</fullName>
    </submittedName>
</protein>
<accession>A0AAD7THP7</accession>
<proteinExistence type="predicted"/>
<feature type="coiled-coil region" evidence="1">
    <location>
        <begin position="104"/>
        <end position="167"/>
    </location>
</feature>
<feature type="transmembrane region" description="Helical" evidence="2">
    <location>
        <begin position="347"/>
        <end position="365"/>
    </location>
</feature>
<comment type="caution">
    <text evidence="3">The sequence shown here is derived from an EMBL/GenBank/DDBJ whole genome shotgun (WGS) entry which is preliminary data.</text>
</comment>
<reference evidence="3" key="1">
    <citation type="submission" date="2022-11" db="EMBL/GenBank/DDBJ databases">
        <title>Genome Sequence of Cubamyces cubensis.</title>
        <authorList>
            <person name="Buettner E."/>
        </authorList>
    </citation>
    <scope>NUCLEOTIDE SEQUENCE</scope>
    <source>
        <strain evidence="3">MPL-01</strain>
    </source>
</reference>
<dbReference type="Proteomes" id="UP001215151">
    <property type="component" value="Unassembled WGS sequence"/>
</dbReference>
<keyword evidence="2" id="KW-1133">Transmembrane helix</keyword>
<evidence type="ECO:0000313" key="4">
    <source>
        <dbReference type="Proteomes" id="UP001215151"/>
    </source>
</evidence>
<feature type="coiled-coil region" evidence="1">
    <location>
        <begin position="44"/>
        <end position="75"/>
    </location>
</feature>
<gene>
    <name evidence="3" type="ORF">ONZ51_g11386</name>
</gene>
<dbReference type="AlphaFoldDB" id="A0AAD7THP7"/>
<evidence type="ECO:0000256" key="2">
    <source>
        <dbReference type="SAM" id="Phobius"/>
    </source>
</evidence>
<evidence type="ECO:0000256" key="1">
    <source>
        <dbReference type="SAM" id="Coils"/>
    </source>
</evidence>
<evidence type="ECO:0000313" key="3">
    <source>
        <dbReference type="EMBL" id="KAJ8457669.1"/>
    </source>
</evidence>
<keyword evidence="1" id="KW-0175">Coiled coil</keyword>
<organism evidence="3 4">
    <name type="scientific">Trametes cubensis</name>
    <dbReference type="NCBI Taxonomy" id="1111947"/>
    <lineage>
        <taxon>Eukaryota</taxon>
        <taxon>Fungi</taxon>
        <taxon>Dikarya</taxon>
        <taxon>Basidiomycota</taxon>
        <taxon>Agaricomycotina</taxon>
        <taxon>Agaricomycetes</taxon>
        <taxon>Polyporales</taxon>
        <taxon>Polyporaceae</taxon>
        <taxon>Trametes</taxon>
    </lineage>
</organism>
<sequence length="387" mass="43489">MLARRRATQRMAVFNVSCESQATAPNPEEYLGVGSNPDGDSEASHNFQHAIQELIENLDQAERRWDTRFAQLQEQAEYLVRRHEDVGKHMRDSKCDQESTSDRIIQLEDEVLELREVVSELSRSVGSTVREAKEHRRQVQKIVSESRDSLRADIHELQQRLGTLQLDATILKSQRTVDRARTERVEYGMSVLEATDSTIRHAVQRLERDLEDLSNVPLNYDIVGLTVDEVSPAPRTLADELECVALPQPVEFADDTEKLECASRPVSPLPPFLDHSTMTRPSATTPNPAPLVDDVYPTAPKMIAPANMKSDLAVSVLAPEPLPHGLPKSSEMPPATFTLLRHRTQKLALASLLLVLSCLLSSYGLPFSARYFGQAARRPIWEKSREE</sequence>
<name>A0AAD7THP7_9APHY</name>